<evidence type="ECO:0000313" key="7">
    <source>
        <dbReference type="Proteomes" id="UP001519363"/>
    </source>
</evidence>
<evidence type="ECO:0000313" key="6">
    <source>
        <dbReference type="EMBL" id="MBP2471266.1"/>
    </source>
</evidence>
<organism evidence="6 7">
    <name type="scientific">Crossiella equi</name>
    <dbReference type="NCBI Taxonomy" id="130796"/>
    <lineage>
        <taxon>Bacteria</taxon>
        <taxon>Bacillati</taxon>
        <taxon>Actinomycetota</taxon>
        <taxon>Actinomycetes</taxon>
        <taxon>Pseudonocardiales</taxon>
        <taxon>Pseudonocardiaceae</taxon>
        <taxon>Crossiella</taxon>
    </lineage>
</organism>
<keyword evidence="2 6" id="KW-0328">Glycosyltransferase</keyword>
<dbReference type="PANTHER" id="PTHR48050">
    <property type="entry name" value="STEROL 3-BETA-GLUCOSYLTRANSFERASE"/>
    <property type="match status" value="1"/>
</dbReference>
<dbReference type="NCBIfam" id="TIGR01426">
    <property type="entry name" value="MGT"/>
    <property type="match status" value="1"/>
</dbReference>
<protein>
    <submittedName>
        <fullName evidence="6">Demethyllactenocin mycarosyltransferase</fullName>
        <ecNumber evidence="6">2.4.1.318</ecNumber>
    </submittedName>
</protein>
<reference evidence="6 7" key="1">
    <citation type="submission" date="2021-03" db="EMBL/GenBank/DDBJ databases">
        <title>Sequencing the genomes of 1000 actinobacteria strains.</title>
        <authorList>
            <person name="Klenk H.-P."/>
        </authorList>
    </citation>
    <scope>NUCLEOTIDE SEQUENCE [LARGE SCALE GENOMIC DNA]</scope>
    <source>
        <strain evidence="6 7">DSM 44580</strain>
    </source>
</reference>
<accession>A0ABS5A3Z4</accession>
<comment type="caution">
    <text evidence="6">The sequence shown here is derived from an EMBL/GenBank/DDBJ whole genome shotgun (WGS) entry which is preliminary data.</text>
</comment>
<dbReference type="EC" id="2.4.1.318" evidence="6"/>
<dbReference type="SUPFAM" id="SSF53756">
    <property type="entry name" value="UDP-Glycosyltransferase/glycogen phosphorylase"/>
    <property type="match status" value="1"/>
</dbReference>
<dbReference type="InterPro" id="IPR050426">
    <property type="entry name" value="Glycosyltransferase_28"/>
</dbReference>
<dbReference type="EMBL" id="JAGIOO010000001">
    <property type="protein sequence ID" value="MBP2471266.1"/>
    <property type="molecule type" value="Genomic_DNA"/>
</dbReference>
<evidence type="ECO:0000259" key="5">
    <source>
        <dbReference type="Pfam" id="PF13579"/>
    </source>
</evidence>
<dbReference type="Pfam" id="PF06722">
    <property type="entry name" value="EryCIII-like_C"/>
    <property type="match status" value="1"/>
</dbReference>
<evidence type="ECO:0000259" key="4">
    <source>
        <dbReference type="Pfam" id="PF06722"/>
    </source>
</evidence>
<evidence type="ECO:0000256" key="3">
    <source>
        <dbReference type="ARBA" id="ARBA00022679"/>
    </source>
</evidence>
<keyword evidence="3 6" id="KW-0808">Transferase</keyword>
<dbReference type="InterPro" id="IPR028098">
    <property type="entry name" value="Glyco_trans_4-like_N"/>
</dbReference>
<dbReference type="InterPro" id="IPR002213">
    <property type="entry name" value="UDP_glucos_trans"/>
</dbReference>
<feature type="domain" description="Glycosyltransferase subfamily 4-like N-terminal" evidence="5">
    <location>
        <begin position="19"/>
        <end position="139"/>
    </location>
</feature>
<dbReference type="Pfam" id="PF13579">
    <property type="entry name" value="Glyco_trans_4_4"/>
    <property type="match status" value="1"/>
</dbReference>
<dbReference type="Proteomes" id="UP001519363">
    <property type="component" value="Unassembled WGS sequence"/>
</dbReference>
<dbReference type="Gene3D" id="3.40.50.2000">
    <property type="entry name" value="Glycogen Phosphorylase B"/>
    <property type="match status" value="2"/>
</dbReference>
<evidence type="ECO:0000256" key="1">
    <source>
        <dbReference type="ARBA" id="ARBA00009995"/>
    </source>
</evidence>
<sequence length="396" mass="42686">MAHILCLAPGAAGHVNPLLGLVTELTDRGHRVSFATTKDYAARVAHAGAEAVVYHSAVEESWTADNPPDFTGDALVEILGWGVTETETQLPVLEQAFAGDQPDLVVYDGMQLLRWVGPLLAQRWGVPSVQTCPSLVSNEHWSMTDEFVSFDPTHPGLAALFGRLGALVAQREAGFEVSRLFDDSLAARSLVFLPREFQPEGQTFDDRYRFVGPCLTARAFQGEWEPPNSVRPRVFISLGTAYNHRPEFYRACLEAFAGLAIHVVLALGDRVCREALGPVPANVELHESVPQLSVLEQVDLFITHAGMGSTMEGLHLGVPLLAVPQMAEQRANAARVQALGLGRQLAPEAVTAASLREAALSVLVDAELSLRVADYRKRSQAAGGAAAAADTIEELL</sequence>
<dbReference type="GO" id="GO:0016757">
    <property type="term" value="F:glycosyltransferase activity"/>
    <property type="evidence" value="ECO:0007669"/>
    <property type="project" value="UniProtKB-KW"/>
</dbReference>
<name>A0ABS5A3Z4_9PSEU</name>
<proteinExistence type="inferred from homology"/>
<comment type="similarity">
    <text evidence="1">Belongs to the UDP-glycosyltransferase family.</text>
</comment>
<dbReference type="InterPro" id="IPR010610">
    <property type="entry name" value="EryCIII-like_C"/>
</dbReference>
<dbReference type="PANTHER" id="PTHR48050:SF13">
    <property type="entry name" value="STEROL 3-BETA-GLUCOSYLTRANSFERASE UGT80A2"/>
    <property type="match status" value="1"/>
</dbReference>
<dbReference type="InterPro" id="IPR006326">
    <property type="entry name" value="UDPGT_MGT-like"/>
</dbReference>
<dbReference type="CDD" id="cd03784">
    <property type="entry name" value="GT1_Gtf-like"/>
    <property type="match status" value="1"/>
</dbReference>
<gene>
    <name evidence="6" type="ORF">JOF53_000138</name>
</gene>
<evidence type="ECO:0000256" key="2">
    <source>
        <dbReference type="ARBA" id="ARBA00022676"/>
    </source>
</evidence>
<keyword evidence="7" id="KW-1185">Reference proteome</keyword>
<dbReference type="RefSeq" id="WP_158103588.1">
    <property type="nucleotide sequence ID" value="NZ_JAGIOO010000001.1"/>
</dbReference>
<feature type="domain" description="Erythromycin biosynthesis protein CIII-like C-terminal" evidence="4">
    <location>
        <begin position="253"/>
        <end position="369"/>
    </location>
</feature>